<feature type="compositionally biased region" description="Pro residues" evidence="1">
    <location>
        <begin position="144"/>
        <end position="156"/>
    </location>
</feature>
<dbReference type="InterPro" id="IPR009078">
    <property type="entry name" value="Ferritin-like_SF"/>
</dbReference>
<evidence type="ECO:0000256" key="1">
    <source>
        <dbReference type="SAM" id="MobiDB-lite"/>
    </source>
</evidence>
<dbReference type="SUPFAM" id="SSF47240">
    <property type="entry name" value="Ferritin-like"/>
    <property type="match status" value="1"/>
</dbReference>
<evidence type="ECO:0000313" key="3">
    <source>
        <dbReference type="EMBL" id="GGJ77046.1"/>
    </source>
</evidence>
<dbReference type="Pfam" id="PF14530">
    <property type="entry name" value="DUF4439"/>
    <property type="match status" value="1"/>
</dbReference>
<organism evidence="3 4">
    <name type="scientific">Pilimelia anulata</name>
    <dbReference type="NCBI Taxonomy" id="53371"/>
    <lineage>
        <taxon>Bacteria</taxon>
        <taxon>Bacillati</taxon>
        <taxon>Actinomycetota</taxon>
        <taxon>Actinomycetes</taxon>
        <taxon>Micromonosporales</taxon>
        <taxon>Micromonosporaceae</taxon>
        <taxon>Pilimelia</taxon>
    </lineage>
</organism>
<evidence type="ECO:0000259" key="2">
    <source>
        <dbReference type="Pfam" id="PF14530"/>
    </source>
</evidence>
<proteinExistence type="predicted"/>
<accession>A0A8J3B6G6</accession>
<protein>
    <recommendedName>
        <fullName evidence="2">DUF4439 domain-containing protein</fullName>
    </recommendedName>
</protein>
<name>A0A8J3B6G6_9ACTN</name>
<dbReference type="AlphaFoldDB" id="A0A8J3B6G6"/>
<dbReference type="Gene3D" id="1.20.1260.10">
    <property type="match status" value="1"/>
</dbReference>
<feature type="domain" description="DUF4439" evidence="2">
    <location>
        <begin position="14"/>
        <end position="147"/>
    </location>
</feature>
<dbReference type="CDD" id="cd00657">
    <property type="entry name" value="Ferritin_like"/>
    <property type="match status" value="1"/>
</dbReference>
<keyword evidence="4" id="KW-1185">Reference proteome</keyword>
<evidence type="ECO:0000313" key="4">
    <source>
        <dbReference type="Proteomes" id="UP000649739"/>
    </source>
</evidence>
<dbReference type="InterPro" id="IPR029447">
    <property type="entry name" value="DUF4439"/>
</dbReference>
<dbReference type="InterPro" id="IPR012347">
    <property type="entry name" value="Ferritin-like"/>
</dbReference>
<reference evidence="3" key="2">
    <citation type="submission" date="2020-09" db="EMBL/GenBank/DDBJ databases">
        <authorList>
            <person name="Sun Q."/>
            <person name="Ohkuma M."/>
        </authorList>
    </citation>
    <scope>NUCLEOTIDE SEQUENCE</scope>
    <source>
        <strain evidence="3">JCM 3090</strain>
    </source>
</reference>
<feature type="region of interest" description="Disordered" evidence="1">
    <location>
        <begin position="136"/>
        <end position="156"/>
    </location>
</feature>
<dbReference type="Proteomes" id="UP000649739">
    <property type="component" value="Unassembled WGS sequence"/>
</dbReference>
<gene>
    <name evidence="3" type="ORF">GCM10010123_03790</name>
</gene>
<reference evidence="3" key="1">
    <citation type="journal article" date="2014" name="Int. J. Syst. Evol. Microbiol.">
        <title>Complete genome sequence of Corynebacterium casei LMG S-19264T (=DSM 44701T), isolated from a smear-ripened cheese.</title>
        <authorList>
            <consortium name="US DOE Joint Genome Institute (JGI-PGF)"/>
            <person name="Walter F."/>
            <person name="Albersmeier A."/>
            <person name="Kalinowski J."/>
            <person name="Ruckert C."/>
        </authorList>
    </citation>
    <scope>NUCLEOTIDE SEQUENCE</scope>
    <source>
        <strain evidence="3">JCM 3090</strain>
    </source>
</reference>
<dbReference type="EMBL" id="BMQB01000001">
    <property type="protein sequence ID" value="GGJ77046.1"/>
    <property type="molecule type" value="Genomic_DNA"/>
</dbReference>
<sequence length="156" mass="16219">MTEPTADPGIARLGDALAAEYAAVYAYGVLGVRLPPAQAPVARTAEAAHRDLRDALLLHLRSAGATPGGAEPGYALPFPVPDAAAARRLAVVVEERTATVWRAALAATDGPARRLVLTGLTDAATRATRWRRLSAQLPLTTPYPGRPGPTPEPSAT</sequence>
<comment type="caution">
    <text evidence="3">The sequence shown here is derived from an EMBL/GenBank/DDBJ whole genome shotgun (WGS) entry which is preliminary data.</text>
</comment>
<dbReference type="RefSeq" id="WP_229783232.1">
    <property type="nucleotide sequence ID" value="NZ_BMQB01000001.1"/>
</dbReference>